<accession>A0A1Z5K5S5</accession>
<dbReference type="InParanoid" id="A0A1Z5K5S5"/>
<feature type="chain" id="PRO_5012509588" evidence="1">
    <location>
        <begin position="19"/>
        <end position="194"/>
    </location>
</feature>
<dbReference type="OrthoDB" id="53937at2759"/>
<dbReference type="EMBL" id="BDSP01000170">
    <property type="protein sequence ID" value="GAX21584.1"/>
    <property type="molecule type" value="Genomic_DNA"/>
</dbReference>
<reference evidence="2 3" key="1">
    <citation type="journal article" date="2015" name="Plant Cell">
        <title>Oil accumulation by the oleaginous diatom Fistulifera solaris as revealed by the genome and transcriptome.</title>
        <authorList>
            <person name="Tanaka T."/>
            <person name="Maeda Y."/>
            <person name="Veluchamy A."/>
            <person name="Tanaka M."/>
            <person name="Abida H."/>
            <person name="Marechal E."/>
            <person name="Bowler C."/>
            <person name="Muto M."/>
            <person name="Sunaga Y."/>
            <person name="Tanaka M."/>
            <person name="Yoshino T."/>
            <person name="Taniguchi T."/>
            <person name="Fukuda Y."/>
            <person name="Nemoto M."/>
            <person name="Matsumoto M."/>
            <person name="Wong P.S."/>
            <person name="Aburatani S."/>
            <person name="Fujibuchi W."/>
        </authorList>
    </citation>
    <scope>NUCLEOTIDE SEQUENCE [LARGE SCALE GENOMIC DNA]</scope>
    <source>
        <strain evidence="2 3">JPCC DA0580</strain>
    </source>
</reference>
<organism evidence="2 3">
    <name type="scientific">Fistulifera solaris</name>
    <name type="common">Oleaginous diatom</name>
    <dbReference type="NCBI Taxonomy" id="1519565"/>
    <lineage>
        <taxon>Eukaryota</taxon>
        <taxon>Sar</taxon>
        <taxon>Stramenopiles</taxon>
        <taxon>Ochrophyta</taxon>
        <taxon>Bacillariophyta</taxon>
        <taxon>Bacillariophyceae</taxon>
        <taxon>Bacillariophycidae</taxon>
        <taxon>Naviculales</taxon>
        <taxon>Naviculaceae</taxon>
        <taxon>Fistulifera</taxon>
    </lineage>
</organism>
<proteinExistence type="predicted"/>
<protein>
    <submittedName>
        <fullName evidence="2">Uncharacterized protein</fullName>
    </submittedName>
</protein>
<dbReference type="Proteomes" id="UP000198406">
    <property type="component" value="Unassembled WGS sequence"/>
</dbReference>
<dbReference type="AlphaFoldDB" id="A0A1Z5K5S5"/>
<keyword evidence="1" id="KW-0732">Signal</keyword>
<keyword evidence="3" id="KW-1185">Reference proteome</keyword>
<name>A0A1Z5K5S5_FISSO</name>
<gene>
    <name evidence="2" type="ORF">FisN_29Hh016</name>
</gene>
<sequence length="194" mass="22312">MLRFTILFCMGFVASVTSRPFYPTKVPTFGIVRGGSISNKSLTEDYERAEKTIFNSLVAAEKALEHAIHQEVDALFHDGKDHHKAKASEAIQKGAAQVRERRNFRSLLDRKHPKVPDHPDSSLLYAIESSEQAMMDAVRKEVDLLFHSEPKKEQVQTALAKVQARKDQHDEKRQQYLLSSYQDMIETYESYVWE</sequence>
<evidence type="ECO:0000313" key="2">
    <source>
        <dbReference type="EMBL" id="GAX21584.1"/>
    </source>
</evidence>
<comment type="caution">
    <text evidence="2">The sequence shown here is derived from an EMBL/GenBank/DDBJ whole genome shotgun (WGS) entry which is preliminary data.</text>
</comment>
<evidence type="ECO:0000256" key="1">
    <source>
        <dbReference type="SAM" id="SignalP"/>
    </source>
</evidence>
<evidence type="ECO:0000313" key="3">
    <source>
        <dbReference type="Proteomes" id="UP000198406"/>
    </source>
</evidence>
<feature type="signal peptide" evidence="1">
    <location>
        <begin position="1"/>
        <end position="18"/>
    </location>
</feature>